<dbReference type="GO" id="GO:0035556">
    <property type="term" value="P:intracellular signal transduction"/>
    <property type="evidence" value="ECO:0007669"/>
    <property type="project" value="TreeGrafter"/>
</dbReference>
<keyword evidence="4" id="KW-0418">Kinase</keyword>
<feature type="domain" description="Protein kinase" evidence="8">
    <location>
        <begin position="356"/>
        <end position="631"/>
    </location>
</feature>
<dbReference type="WBParaSite" id="L893_g28756.t1">
    <property type="protein sequence ID" value="L893_g28756.t1"/>
    <property type="gene ID" value="L893_g28756"/>
</dbReference>
<accession>A0A1I7ZPY5</accession>
<dbReference type="InterPro" id="IPR008271">
    <property type="entry name" value="Ser/Thr_kinase_AS"/>
</dbReference>
<keyword evidence="9" id="KW-1185">Reference proteome</keyword>
<dbReference type="FunFam" id="1.10.510.10:FF:000698">
    <property type="entry name" value="Serine/threonine-protein kinase tousled-like 1"/>
    <property type="match status" value="1"/>
</dbReference>
<evidence type="ECO:0000313" key="9">
    <source>
        <dbReference type="Proteomes" id="UP000095287"/>
    </source>
</evidence>
<dbReference type="GO" id="GO:0005634">
    <property type="term" value="C:nucleus"/>
    <property type="evidence" value="ECO:0007669"/>
    <property type="project" value="TreeGrafter"/>
</dbReference>
<sequence length="645" mass="73506">MASPEKENQSRSLHSFFDAYNRQTASRLSEPSRSSDHESDSPVKFGNVNRTFKPTTTQKNFAKKSVTENGKKCARKITDYMGFKTSPSKNAGGPVGILSGSDNSMSGAGDIQFSDSDVGESKSDTPKKSKRMRSDPESLKSISTQTVDEKPRVVSLDEKAKQLYEESERLKKEKEHSERVLEGYMATVMELLIKQSKSERAAASQKTLSNMERLGKFRPVRQNNQFVVDFIDGQAFVELEEKQKDLDKEREKVVAAGLDLRKRKQALRQKVRDRDGFVRPDPQPDFVDVDSPEANVALQDTMYQMMKEKLKTSTNELQAYANRLIIERELHKKEVLRQDSENASKFKDYGLLSKRYLPLKLAGKGGFSEVWQAYDLVNNIHVACKIHYVNPAWSATTKENYVRHVIRERDIQKSINHHHIVKLYDVFYIDADSYCTVLEFCEGDDLETYLKDHTLSEREATSVIQQMCNALQYISERKPPIIHYDLKPANILLDRENALEVKITDFGLSKIMDNVEGSIELTSLGAGTMWYLPPECFPQGPGASRPKICSKVDVWSVGVIFYQMLYGVKPFGNGESQKSIWQNGTIAKASDVCFPAKPSVSDVAKDFIRRCLQYDRERRADFNELVNHEIFKKRAKINFESDKKP</sequence>
<feature type="compositionally biased region" description="Polar residues" evidence="7">
    <location>
        <begin position="48"/>
        <end position="60"/>
    </location>
</feature>
<dbReference type="GO" id="GO:0004674">
    <property type="term" value="F:protein serine/threonine kinase activity"/>
    <property type="evidence" value="ECO:0007669"/>
    <property type="project" value="UniProtKB-KW"/>
</dbReference>
<dbReference type="PROSITE" id="PS50011">
    <property type="entry name" value="PROTEIN_KINASE_DOM"/>
    <property type="match status" value="1"/>
</dbReference>
<dbReference type="InterPro" id="IPR000719">
    <property type="entry name" value="Prot_kinase_dom"/>
</dbReference>
<protein>
    <submittedName>
        <fullName evidence="10">Protein kinase domain-containing protein</fullName>
    </submittedName>
</protein>
<dbReference type="Proteomes" id="UP000095287">
    <property type="component" value="Unplaced"/>
</dbReference>
<dbReference type="AlphaFoldDB" id="A0A1I7ZPY5"/>
<evidence type="ECO:0000256" key="1">
    <source>
        <dbReference type="ARBA" id="ARBA00022527"/>
    </source>
</evidence>
<dbReference type="InterPro" id="IPR011009">
    <property type="entry name" value="Kinase-like_dom_sf"/>
</dbReference>
<reference evidence="10" key="1">
    <citation type="submission" date="2016-11" db="UniProtKB">
        <authorList>
            <consortium name="WormBaseParasite"/>
        </authorList>
    </citation>
    <scope>IDENTIFICATION</scope>
</reference>
<name>A0A1I7ZPY5_9BILA</name>
<organism evidence="9 10">
    <name type="scientific">Steinernema glaseri</name>
    <dbReference type="NCBI Taxonomy" id="37863"/>
    <lineage>
        <taxon>Eukaryota</taxon>
        <taxon>Metazoa</taxon>
        <taxon>Ecdysozoa</taxon>
        <taxon>Nematoda</taxon>
        <taxon>Chromadorea</taxon>
        <taxon>Rhabditida</taxon>
        <taxon>Tylenchina</taxon>
        <taxon>Panagrolaimomorpha</taxon>
        <taxon>Strongyloidoidea</taxon>
        <taxon>Steinernematidae</taxon>
        <taxon>Steinernema</taxon>
    </lineage>
</organism>
<dbReference type="GO" id="GO:0005524">
    <property type="term" value="F:ATP binding"/>
    <property type="evidence" value="ECO:0007669"/>
    <property type="project" value="UniProtKB-KW"/>
</dbReference>
<dbReference type="PROSITE" id="PS00108">
    <property type="entry name" value="PROTEIN_KINASE_ST"/>
    <property type="match status" value="1"/>
</dbReference>
<dbReference type="Pfam" id="PF00069">
    <property type="entry name" value="Pkinase"/>
    <property type="match status" value="1"/>
</dbReference>
<evidence type="ECO:0000256" key="4">
    <source>
        <dbReference type="ARBA" id="ARBA00022777"/>
    </source>
</evidence>
<keyword evidence="3" id="KW-0547">Nucleotide-binding</keyword>
<keyword evidence="6" id="KW-0175">Coiled coil</keyword>
<evidence type="ECO:0000256" key="3">
    <source>
        <dbReference type="ARBA" id="ARBA00022741"/>
    </source>
</evidence>
<evidence type="ECO:0000313" key="10">
    <source>
        <dbReference type="WBParaSite" id="L893_g28756.t1"/>
    </source>
</evidence>
<evidence type="ECO:0000259" key="8">
    <source>
        <dbReference type="PROSITE" id="PS50011"/>
    </source>
</evidence>
<evidence type="ECO:0000256" key="2">
    <source>
        <dbReference type="ARBA" id="ARBA00022679"/>
    </source>
</evidence>
<feature type="region of interest" description="Disordered" evidence="7">
    <location>
        <begin position="82"/>
        <end position="152"/>
    </location>
</feature>
<feature type="coiled-coil region" evidence="6">
    <location>
        <begin position="153"/>
        <end position="180"/>
    </location>
</feature>
<feature type="compositionally biased region" description="Basic and acidic residues" evidence="7">
    <location>
        <begin position="119"/>
        <end position="138"/>
    </location>
</feature>
<dbReference type="Gene3D" id="1.10.510.10">
    <property type="entry name" value="Transferase(Phosphotransferase) domain 1"/>
    <property type="match status" value="1"/>
</dbReference>
<proteinExistence type="predicted"/>
<keyword evidence="2" id="KW-0808">Transferase</keyword>
<feature type="compositionally biased region" description="Polar residues" evidence="7">
    <location>
        <begin position="21"/>
        <end position="32"/>
    </location>
</feature>
<keyword evidence="1" id="KW-0723">Serine/threonine-protein kinase</keyword>
<evidence type="ECO:0000256" key="6">
    <source>
        <dbReference type="SAM" id="Coils"/>
    </source>
</evidence>
<keyword evidence="5" id="KW-0067">ATP-binding</keyword>
<dbReference type="SUPFAM" id="SSF56112">
    <property type="entry name" value="Protein kinase-like (PK-like)"/>
    <property type="match status" value="1"/>
</dbReference>
<dbReference type="SMART" id="SM00220">
    <property type="entry name" value="S_TKc"/>
    <property type="match status" value="1"/>
</dbReference>
<dbReference type="PANTHER" id="PTHR22974">
    <property type="entry name" value="MIXED LINEAGE PROTEIN KINASE"/>
    <property type="match status" value="1"/>
</dbReference>
<evidence type="ECO:0000256" key="5">
    <source>
        <dbReference type="ARBA" id="ARBA00022840"/>
    </source>
</evidence>
<feature type="region of interest" description="Disordered" evidence="7">
    <location>
        <begin position="1"/>
        <end position="70"/>
    </location>
</feature>
<dbReference type="GO" id="GO:0007059">
    <property type="term" value="P:chromosome segregation"/>
    <property type="evidence" value="ECO:0007669"/>
    <property type="project" value="TreeGrafter"/>
</dbReference>
<dbReference type="PANTHER" id="PTHR22974:SF23">
    <property type="entry name" value="TOUSLED-LIKE KINASE, ISOFORM G"/>
    <property type="match status" value="1"/>
</dbReference>
<evidence type="ECO:0000256" key="7">
    <source>
        <dbReference type="SAM" id="MobiDB-lite"/>
    </source>
</evidence>